<organism evidence="2 5">
    <name type="scientific">Methylopila capsulata</name>
    <dbReference type="NCBI Taxonomy" id="61654"/>
    <lineage>
        <taxon>Bacteria</taxon>
        <taxon>Pseudomonadati</taxon>
        <taxon>Pseudomonadota</taxon>
        <taxon>Alphaproteobacteria</taxon>
        <taxon>Hyphomicrobiales</taxon>
        <taxon>Methylopilaceae</taxon>
        <taxon>Methylopila</taxon>
    </lineage>
</organism>
<evidence type="ECO:0000313" key="2">
    <source>
        <dbReference type="EMBL" id="GLK57100.1"/>
    </source>
</evidence>
<evidence type="ECO:0000313" key="3">
    <source>
        <dbReference type="EMBL" id="MBM7852890.1"/>
    </source>
</evidence>
<evidence type="ECO:0000313" key="5">
    <source>
        <dbReference type="Proteomes" id="UP001143400"/>
    </source>
</evidence>
<evidence type="ECO:0000313" key="4">
    <source>
        <dbReference type="Proteomes" id="UP000758856"/>
    </source>
</evidence>
<sequence>MKTILYSTAFAAGLAALSLTPASAAGVMTRAPVATSPLVTDVACRTVETRKVRNGVTRIERKQVCNNDRRAYRDDRDRRHRDRRYVEDRRYDPRPGFNIRIGQ</sequence>
<reference evidence="2" key="3">
    <citation type="submission" date="2023-01" db="EMBL/GenBank/DDBJ databases">
        <authorList>
            <person name="Sun Q."/>
            <person name="Evtushenko L."/>
        </authorList>
    </citation>
    <scope>NUCLEOTIDE SEQUENCE</scope>
    <source>
        <strain evidence="2">VKM B-1606</strain>
    </source>
</reference>
<dbReference type="EMBL" id="BSFF01000003">
    <property type="protein sequence ID" value="GLK57100.1"/>
    <property type="molecule type" value="Genomic_DNA"/>
</dbReference>
<feature type="signal peptide" evidence="1">
    <location>
        <begin position="1"/>
        <end position="24"/>
    </location>
</feature>
<reference evidence="3 4" key="2">
    <citation type="submission" date="2021-01" db="EMBL/GenBank/DDBJ databases">
        <title>Genomic Encyclopedia of Type Strains, Phase IV (KMG-IV): sequencing the most valuable type-strain genomes for metagenomic binning, comparative biology and taxonomic classification.</title>
        <authorList>
            <person name="Goeker M."/>
        </authorList>
    </citation>
    <scope>NUCLEOTIDE SEQUENCE [LARGE SCALE GENOMIC DNA]</scope>
    <source>
        <strain evidence="3 4">DSM 6130</strain>
    </source>
</reference>
<dbReference type="RefSeq" id="WP_204951335.1">
    <property type="nucleotide sequence ID" value="NZ_BSFF01000003.1"/>
</dbReference>
<dbReference type="AlphaFoldDB" id="A0A9W6MST6"/>
<feature type="chain" id="PRO_5040812008" evidence="1">
    <location>
        <begin position="25"/>
        <end position="103"/>
    </location>
</feature>
<dbReference type="EMBL" id="JAFBCY010000003">
    <property type="protein sequence ID" value="MBM7852890.1"/>
    <property type="molecule type" value="Genomic_DNA"/>
</dbReference>
<name>A0A9W6MST6_9HYPH</name>
<dbReference type="Proteomes" id="UP001143400">
    <property type="component" value="Unassembled WGS sequence"/>
</dbReference>
<proteinExistence type="predicted"/>
<evidence type="ECO:0000256" key="1">
    <source>
        <dbReference type="SAM" id="SignalP"/>
    </source>
</evidence>
<gene>
    <name evidence="2" type="ORF">GCM10008170_31190</name>
    <name evidence="3" type="ORF">JOD31_003132</name>
</gene>
<reference evidence="2" key="1">
    <citation type="journal article" date="2014" name="Int. J. Syst. Evol. Microbiol.">
        <title>Complete genome sequence of Corynebacterium casei LMG S-19264T (=DSM 44701T), isolated from a smear-ripened cheese.</title>
        <authorList>
            <consortium name="US DOE Joint Genome Institute (JGI-PGF)"/>
            <person name="Walter F."/>
            <person name="Albersmeier A."/>
            <person name="Kalinowski J."/>
            <person name="Ruckert C."/>
        </authorList>
    </citation>
    <scope>NUCLEOTIDE SEQUENCE</scope>
    <source>
        <strain evidence="2">VKM B-1606</strain>
    </source>
</reference>
<dbReference type="Proteomes" id="UP000758856">
    <property type="component" value="Unassembled WGS sequence"/>
</dbReference>
<comment type="caution">
    <text evidence="2">The sequence shown here is derived from an EMBL/GenBank/DDBJ whole genome shotgun (WGS) entry which is preliminary data.</text>
</comment>
<protein>
    <submittedName>
        <fullName evidence="2">Uncharacterized protein</fullName>
    </submittedName>
</protein>
<keyword evidence="4" id="KW-1185">Reference proteome</keyword>
<keyword evidence="1" id="KW-0732">Signal</keyword>
<accession>A0A9W6MST6</accession>